<evidence type="ECO:0000256" key="1">
    <source>
        <dbReference type="ARBA" id="ARBA00022801"/>
    </source>
</evidence>
<dbReference type="GO" id="GO:0016787">
    <property type="term" value="F:hydrolase activity"/>
    <property type="evidence" value="ECO:0007669"/>
    <property type="project" value="UniProtKB-KW"/>
</dbReference>
<dbReference type="EMBL" id="AHEA01000025">
    <property type="protein sequence ID" value="EJQ77952.1"/>
    <property type="molecule type" value="Genomic_DNA"/>
</dbReference>
<feature type="transmembrane region" description="Helical" evidence="4">
    <location>
        <begin position="259"/>
        <end position="276"/>
    </location>
</feature>
<dbReference type="PATRIC" id="fig|1053206.3.peg.3017"/>
<evidence type="ECO:0000313" key="5">
    <source>
        <dbReference type="EMBL" id="EJQ77952.1"/>
    </source>
</evidence>
<dbReference type="NCBIfam" id="TIGR01076">
    <property type="entry name" value="sortase_fam"/>
    <property type="match status" value="1"/>
</dbReference>
<sequence>MLSSFRYFSIYRGGNMKRNLVLGGIFLFGLGIFLYPTISNWLATRAHYSEISSYDKKIKALQKKEIERREKEAAEYNKQVQTSTKTFADPFAEENSNQQAYADALNLGDVMGYIEISKIKIKLPIYQGTSEEVLSRGIGHLDYSSLPVGGENTHTILTGHRGLPSAKLFSDLDKLSEGDLFYIHSLDKILAYKVDQIKVVLPHETEDLQIVENKDFTTLITCTPYGVNTNRLLVRGERVEFNQKEKQEISTEVFMFNKWTVIVPILLLCAFLVVIYKKKITR</sequence>
<dbReference type="InterPro" id="IPR023365">
    <property type="entry name" value="Sortase_dom-sf"/>
</dbReference>
<protein>
    <submittedName>
        <fullName evidence="5">Sortase</fullName>
    </submittedName>
</protein>
<dbReference type="NCBIfam" id="NF033745">
    <property type="entry name" value="class_C_sortase"/>
    <property type="match status" value="1"/>
</dbReference>
<feature type="active site" description="Acyl-thioester intermediate" evidence="2">
    <location>
        <position position="222"/>
    </location>
</feature>
<dbReference type="InterPro" id="IPR042002">
    <property type="entry name" value="Sortase_C"/>
</dbReference>
<dbReference type="Proteomes" id="UP000006977">
    <property type="component" value="Unassembled WGS sequence"/>
</dbReference>
<dbReference type="SUPFAM" id="SSF63817">
    <property type="entry name" value="Sortase"/>
    <property type="match status" value="1"/>
</dbReference>
<feature type="coiled-coil region" evidence="3">
    <location>
        <begin position="59"/>
        <end position="86"/>
    </location>
</feature>
<comment type="caution">
    <text evidence="5">The sequence shown here is derived from an EMBL/GenBank/DDBJ whole genome shotgun (WGS) entry which is preliminary data.</text>
</comment>
<proteinExistence type="predicted"/>
<keyword evidence="4" id="KW-1133">Transmembrane helix</keyword>
<keyword evidence="4" id="KW-0472">Membrane</keyword>
<dbReference type="InterPro" id="IPR005754">
    <property type="entry name" value="Sortase"/>
</dbReference>
<dbReference type="AlphaFoldDB" id="J8DEX0"/>
<reference evidence="5 6" key="1">
    <citation type="submission" date="2012-04" db="EMBL/GenBank/DDBJ databases">
        <title>The Genome Sequence of Bacillus cereus HuA4-10.</title>
        <authorList>
            <consortium name="The Broad Institute Genome Sequencing Platform"/>
            <consortium name="The Broad Institute Genome Sequencing Center for Infectious Disease"/>
            <person name="Feldgarden M."/>
            <person name="Van der Auwera G.A."/>
            <person name="Mahillon J."/>
            <person name="Duprez V."/>
            <person name="Timmery S."/>
            <person name="Mattelet C."/>
            <person name="Dierick K."/>
            <person name="Sun M."/>
            <person name="Yu Z."/>
            <person name="Zhu L."/>
            <person name="Hu X."/>
            <person name="Shank E.B."/>
            <person name="Swiecicka I."/>
            <person name="Hansen B.M."/>
            <person name="Andrup L."/>
            <person name="Young S.K."/>
            <person name="Zeng Q."/>
            <person name="Gargeya S."/>
            <person name="Fitzgerald M."/>
            <person name="Haas B."/>
            <person name="Abouelleil A."/>
            <person name="Alvarado L."/>
            <person name="Arachchi H.M."/>
            <person name="Berlin A."/>
            <person name="Chapman S.B."/>
            <person name="Goldberg J."/>
            <person name="Griggs A."/>
            <person name="Gujja S."/>
            <person name="Hansen M."/>
            <person name="Howarth C."/>
            <person name="Imamovic A."/>
            <person name="Larimer J."/>
            <person name="McCowen C."/>
            <person name="Montmayeur A."/>
            <person name="Murphy C."/>
            <person name="Neiman D."/>
            <person name="Pearson M."/>
            <person name="Priest M."/>
            <person name="Roberts A."/>
            <person name="Saif S."/>
            <person name="Shea T."/>
            <person name="Sisk P."/>
            <person name="Sykes S."/>
            <person name="Wortman J."/>
            <person name="Nusbaum C."/>
            <person name="Birren B."/>
        </authorList>
    </citation>
    <scope>NUCLEOTIDE SEQUENCE [LARGE SCALE GENOMIC DNA]</scope>
    <source>
        <strain evidence="5 6">HuA4-10</strain>
    </source>
</reference>
<evidence type="ECO:0000313" key="6">
    <source>
        <dbReference type="Proteomes" id="UP000006977"/>
    </source>
</evidence>
<organism evidence="5 6">
    <name type="scientific">Bacillus cereus HuA4-10</name>
    <dbReference type="NCBI Taxonomy" id="1053206"/>
    <lineage>
        <taxon>Bacteria</taxon>
        <taxon>Bacillati</taxon>
        <taxon>Bacillota</taxon>
        <taxon>Bacilli</taxon>
        <taxon>Bacillales</taxon>
        <taxon>Bacillaceae</taxon>
        <taxon>Bacillus</taxon>
        <taxon>Bacillus cereus group</taxon>
    </lineage>
</organism>
<keyword evidence="3" id="KW-0175">Coiled coil</keyword>
<dbReference type="Gene3D" id="2.40.260.10">
    <property type="entry name" value="Sortase"/>
    <property type="match status" value="1"/>
</dbReference>
<keyword evidence="1" id="KW-0378">Hydrolase</keyword>
<evidence type="ECO:0000256" key="4">
    <source>
        <dbReference type="SAM" id="Phobius"/>
    </source>
</evidence>
<name>J8DEX0_BACCE</name>
<dbReference type="CDD" id="cd05827">
    <property type="entry name" value="Sortase_C"/>
    <property type="match status" value="1"/>
</dbReference>
<gene>
    <name evidence="5" type="ORF">IGC_02964</name>
</gene>
<accession>J8DEX0</accession>
<feature type="transmembrane region" description="Helical" evidence="4">
    <location>
        <begin position="20"/>
        <end position="43"/>
    </location>
</feature>
<evidence type="ECO:0000256" key="2">
    <source>
        <dbReference type="PIRSR" id="PIRSR605754-1"/>
    </source>
</evidence>
<keyword evidence="4" id="KW-0812">Transmembrane</keyword>
<evidence type="ECO:0000256" key="3">
    <source>
        <dbReference type="SAM" id="Coils"/>
    </source>
</evidence>
<dbReference type="HOGENOM" id="CLU_045680_1_1_9"/>
<feature type="active site" description="Proton donor/acceptor" evidence="2">
    <location>
        <position position="160"/>
    </location>
</feature>
<dbReference type="Pfam" id="PF04203">
    <property type="entry name" value="Sortase"/>
    <property type="match status" value="1"/>
</dbReference>